<dbReference type="PANTHER" id="PTHR46481">
    <property type="entry name" value="ZINC FINGER BED DOMAIN-CONTAINING PROTEIN 4"/>
    <property type="match status" value="1"/>
</dbReference>
<dbReference type="GeneTree" id="ENSGT00940000161131"/>
<dbReference type="GO" id="GO:0046983">
    <property type="term" value="F:protein dimerization activity"/>
    <property type="evidence" value="ECO:0007669"/>
    <property type="project" value="InterPro"/>
</dbReference>
<reference evidence="2" key="2">
    <citation type="submission" date="2025-09" db="UniProtKB">
        <authorList>
            <consortium name="Ensembl"/>
        </authorList>
    </citation>
    <scope>IDENTIFICATION</scope>
</reference>
<dbReference type="InterPro" id="IPR012337">
    <property type="entry name" value="RNaseH-like_sf"/>
</dbReference>
<dbReference type="OMA" id="RIVCITM"/>
<accession>A0A9J7YM91</accession>
<proteinExistence type="predicted"/>
<protein>
    <recommendedName>
        <fullName evidence="1">HAT C-terminal dimerisation domain-containing protein</fullName>
    </recommendedName>
</protein>
<dbReference type="Proteomes" id="UP001108240">
    <property type="component" value="Unplaced"/>
</dbReference>
<name>A0A9J7YM91_CYPCA</name>
<dbReference type="InterPro" id="IPR052035">
    <property type="entry name" value="ZnF_BED_domain_contain"/>
</dbReference>
<evidence type="ECO:0000259" key="1">
    <source>
        <dbReference type="Pfam" id="PF05699"/>
    </source>
</evidence>
<dbReference type="Ensembl" id="ENSCCRT00000189449.1">
    <property type="protein sequence ID" value="ENSCCRP00000121002.1"/>
    <property type="gene ID" value="ENSCCRG00000057799.1"/>
</dbReference>
<organism evidence="2 3">
    <name type="scientific">Cyprinus carpio carpio</name>
    <dbReference type="NCBI Taxonomy" id="630221"/>
    <lineage>
        <taxon>Eukaryota</taxon>
        <taxon>Metazoa</taxon>
        <taxon>Chordata</taxon>
        <taxon>Craniata</taxon>
        <taxon>Vertebrata</taxon>
        <taxon>Euteleostomi</taxon>
        <taxon>Actinopterygii</taxon>
        <taxon>Neopterygii</taxon>
        <taxon>Teleostei</taxon>
        <taxon>Ostariophysi</taxon>
        <taxon>Cypriniformes</taxon>
        <taxon>Cyprinidae</taxon>
        <taxon>Cyprininae</taxon>
        <taxon>Cyprinus</taxon>
    </lineage>
</organism>
<dbReference type="Pfam" id="PF05699">
    <property type="entry name" value="Dimer_Tnp_hAT"/>
    <property type="match status" value="1"/>
</dbReference>
<dbReference type="AlphaFoldDB" id="A0A9J7YM91"/>
<reference evidence="2" key="1">
    <citation type="submission" date="2025-08" db="UniProtKB">
        <authorList>
            <consortium name="Ensembl"/>
        </authorList>
    </citation>
    <scope>IDENTIFICATION</scope>
</reference>
<keyword evidence="3" id="KW-1185">Reference proteome</keyword>
<sequence length="369" mass="41780">MEFAGGTTRIVCITMDNTANMIRAASVNNWTRLHCFGHRLHLSIENAMKDPRLDRAVGLCKRLVSTFSYSWKRKREFLAAQKNMLKLPEHSLKTECPTRWRSRQAMIERVIEQQKAIAHDMDVLEAINKSLHPLVKFTDALSGQKYVSVSFVKPVLHLFNSSILKVKDDDTDLSRAIKCKILEYLNGKYSDPHIQALLDMASTVHPCFKMRYYAEDNKTSIQARLKAEMQTVAMIVIKKEVTPPEPAQENTENAEAGCASKKKMSLGSYFKTAEQALPTNNQEPSVACELQSYLQSCNLDSEGDPLKWWKENEKVYPRLSKVAKKYLCIPATSSPSERAFSTAGNVVTCLRSSLKPDQVDRLVFLAKNL</sequence>
<evidence type="ECO:0000313" key="3">
    <source>
        <dbReference type="Proteomes" id="UP001108240"/>
    </source>
</evidence>
<feature type="domain" description="HAT C-terminal dimerisation" evidence="1">
    <location>
        <begin position="289"/>
        <end position="369"/>
    </location>
</feature>
<dbReference type="PANTHER" id="PTHR46481:SF9">
    <property type="entry name" value="ZINC FINGER BED DOMAIN-CONTAINING PROTEIN 1-LIKE"/>
    <property type="match status" value="1"/>
</dbReference>
<dbReference type="InterPro" id="IPR008906">
    <property type="entry name" value="HATC_C_dom"/>
</dbReference>
<dbReference type="SUPFAM" id="SSF53098">
    <property type="entry name" value="Ribonuclease H-like"/>
    <property type="match status" value="1"/>
</dbReference>
<evidence type="ECO:0000313" key="2">
    <source>
        <dbReference type="Ensembl" id="ENSCCRP00000121002.1"/>
    </source>
</evidence>